<dbReference type="PROSITE" id="PS50929">
    <property type="entry name" value="ABC_TM1F"/>
    <property type="match status" value="1"/>
</dbReference>
<dbReference type="KEGG" id="ppan:ESD82_16825"/>
<evidence type="ECO:0000256" key="7">
    <source>
        <dbReference type="SAM" id="Phobius"/>
    </source>
</evidence>
<proteinExistence type="predicted"/>
<dbReference type="PROSITE" id="PS00211">
    <property type="entry name" value="ABC_TRANSPORTER_1"/>
    <property type="match status" value="1"/>
</dbReference>
<evidence type="ECO:0000259" key="8">
    <source>
        <dbReference type="PROSITE" id="PS50893"/>
    </source>
</evidence>
<dbReference type="SUPFAM" id="SSF52540">
    <property type="entry name" value="P-loop containing nucleoside triphosphate hydrolases"/>
    <property type="match status" value="1"/>
</dbReference>
<dbReference type="Pfam" id="PF00005">
    <property type="entry name" value="ABC_tran"/>
    <property type="match status" value="1"/>
</dbReference>
<evidence type="ECO:0000256" key="6">
    <source>
        <dbReference type="ARBA" id="ARBA00023136"/>
    </source>
</evidence>
<evidence type="ECO:0000313" key="14">
    <source>
        <dbReference type="Proteomes" id="UP000326453"/>
    </source>
</evidence>
<dbReference type="InterPro" id="IPR003593">
    <property type="entry name" value="AAA+_ATPase"/>
</dbReference>
<dbReference type="PANTHER" id="PTHR24221:SF654">
    <property type="entry name" value="ATP-BINDING CASSETTE SUB-FAMILY B MEMBER 6"/>
    <property type="match status" value="1"/>
</dbReference>
<keyword evidence="6 7" id="KW-0472">Membrane</keyword>
<keyword evidence="13" id="KW-1185">Reference proteome</keyword>
<dbReference type="GO" id="GO:0016887">
    <property type="term" value="F:ATP hydrolysis activity"/>
    <property type="evidence" value="ECO:0007669"/>
    <property type="project" value="InterPro"/>
</dbReference>
<dbReference type="EMBL" id="RBLI01000001">
    <property type="protein sequence ID" value="RKS51779.1"/>
    <property type="molecule type" value="Genomic_DNA"/>
</dbReference>
<feature type="transmembrane region" description="Helical" evidence="7">
    <location>
        <begin position="250"/>
        <end position="269"/>
    </location>
</feature>
<feature type="domain" description="ABC transmembrane type-1" evidence="9">
    <location>
        <begin position="22"/>
        <end position="309"/>
    </location>
</feature>
<dbReference type="Gene3D" id="1.20.1560.10">
    <property type="entry name" value="ABC transporter type 1, transmembrane domain"/>
    <property type="match status" value="1"/>
</dbReference>
<evidence type="ECO:0000313" key="10">
    <source>
        <dbReference type="EMBL" id="QFG37757.1"/>
    </source>
</evidence>
<evidence type="ECO:0000256" key="4">
    <source>
        <dbReference type="ARBA" id="ARBA00022840"/>
    </source>
</evidence>
<dbReference type="PANTHER" id="PTHR24221">
    <property type="entry name" value="ATP-BINDING CASSETTE SUB-FAMILY B"/>
    <property type="match status" value="1"/>
</dbReference>
<evidence type="ECO:0000313" key="11">
    <source>
        <dbReference type="EMBL" id="QLH15316.1"/>
    </source>
</evidence>
<feature type="domain" description="ABC transporter" evidence="8">
    <location>
        <begin position="338"/>
        <end position="545"/>
    </location>
</feature>
<feature type="transmembrane region" description="Helical" evidence="7">
    <location>
        <begin position="166"/>
        <end position="184"/>
    </location>
</feature>
<dbReference type="SMART" id="SM00382">
    <property type="entry name" value="AAA"/>
    <property type="match status" value="1"/>
</dbReference>
<evidence type="ECO:0000256" key="5">
    <source>
        <dbReference type="ARBA" id="ARBA00022989"/>
    </source>
</evidence>
<dbReference type="RefSeq" id="WP_028710959.1">
    <property type="nucleotide sequence ID" value="NZ_CP038203.1"/>
</dbReference>
<dbReference type="InterPro" id="IPR027417">
    <property type="entry name" value="P-loop_NTPase"/>
</dbReference>
<dbReference type="AlphaFoldDB" id="A0A1I5NHE9"/>
<dbReference type="NCBIfam" id="TIGR02868">
    <property type="entry name" value="CydC"/>
    <property type="match status" value="1"/>
</dbReference>
<feature type="transmembrane region" description="Helical" evidence="7">
    <location>
        <begin position="281"/>
        <end position="300"/>
    </location>
</feature>
<comment type="subcellular location">
    <subcellularLocation>
        <location evidence="1">Cell membrane</location>
        <topology evidence="1">Multi-pass membrane protein</topology>
    </subcellularLocation>
</comment>
<keyword evidence="5 7" id="KW-1133">Transmembrane helix</keyword>
<dbReference type="Proteomes" id="UP000273626">
    <property type="component" value="Unassembled WGS sequence"/>
</dbReference>
<dbReference type="EMBL" id="CP044426">
    <property type="protein sequence ID" value="QFG37757.1"/>
    <property type="molecule type" value="Genomic_DNA"/>
</dbReference>
<sequence>MKYLVRILRLIAREQRPALARGAALSLVVLLMGVALLGLSGWFITAAAAAGLAGAGAVFDVFRPSAMVRFLALGRTAARYGERLLTHDAVLRGLESLRLGLLRGVLRAPLDRMIRLRGAQVLNRLTADVDALDGLVLRLVLPVAAGALALLISFAVLWWLVDLAVAAWMLLGWLVGAGAVLWHMGRQAPAPSRRIEAATQAFRSRLIDLVQARDDLAIYGLLPRQQAQTLAAETRRLPLRRVLDRADRRAGAALMAVSALVSGGALWIGLRLAEAGRITPAAAAIGFFTALALFEAAAPLRRALSDLGRMTDAARRIAPALADPVPPPTSPERATARLICTDCAVTRPDSTAPILAGVSLAVGPGETLALTGPSGVGKSTLLLALAGLHPLAGGAITLGDRPLDQWSEVALRASLALLPQRSELLTGSVAENLRLAGPEASDDDLWAVLEAVQLAPLLRPRGGLDLRIGPRGQGLSGGERRRLALARVLVRRPAVLLLDEPTEGLDDATARAVLAGVRRTLPDAALVLASHRRAEVDFADRRLAL</sequence>
<dbReference type="EMBL" id="CP058690">
    <property type="protein sequence ID" value="QLH15316.1"/>
    <property type="molecule type" value="Genomic_DNA"/>
</dbReference>
<feature type="transmembrane region" description="Helical" evidence="7">
    <location>
        <begin position="42"/>
        <end position="62"/>
    </location>
</feature>
<evidence type="ECO:0000313" key="12">
    <source>
        <dbReference type="EMBL" id="RKS51779.1"/>
    </source>
</evidence>
<dbReference type="InterPro" id="IPR036640">
    <property type="entry name" value="ABC1_TM_sf"/>
</dbReference>
<dbReference type="InterPro" id="IPR003439">
    <property type="entry name" value="ABC_transporter-like_ATP-bd"/>
</dbReference>
<dbReference type="PROSITE" id="PS50893">
    <property type="entry name" value="ABC_TRANSPORTER_2"/>
    <property type="match status" value="1"/>
</dbReference>
<protein>
    <submittedName>
        <fullName evidence="12">ATP-binding cassette subfamily C protein CydC</fullName>
    </submittedName>
    <submittedName>
        <fullName evidence="10">Thiol reductant ABC exporter subunit CydC</fullName>
    </submittedName>
</protein>
<evidence type="ECO:0000256" key="1">
    <source>
        <dbReference type="ARBA" id="ARBA00004651"/>
    </source>
</evidence>
<dbReference type="InterPro" id="IPR011527">
    <property type="entry name" value="ABC1_TM_dom"/>
</dbReference>
<evidence type="ECO:0000256" key="2">
    <source>
        <dbReference type="ARBA" id="ARBA00022692"/>
    </source>
</evidence>
<name>A0A1I5NHE9_PARPN</name>
<keyword evidence="4 12" id="KW-0067">ATP-binding</keyword>
<reference evidence="11 15" key="3">
    <citation type="submission" date="2020-07" db="EMBL/GenBank/DDBJ databases">
        <title>The complete genome of Paracoccus pantotrophus ACCC 10489.</title>
        <authorList>
            <person name="Si Y."/>
        </authorList>
    </citation>
    <scope>NUCLEOTIDE SEQUENCE [LARGE SCALE GENOMIC DNA]</scope>
    <source>
        <strain evidence="11 15">ACCC10489</strain>
    </source>
</reference>
<dbReference type="Gene3D" id="3.40.50.300">
    <property type="entry name" value="P-loop containing nucleotide triphosphate hydrolases"/>
    <property type="match status" value="1"/>
</dbReference>
<dbReference type="SUPFAM" id="SSF90123">
    <property type="entry name" value="ABC transporter transmembrane region"/>
    <property type="match status" value="1"/>
</dbReference>
<dbReference type="InterPro" id="IPR017871">
    <property type="entry name" value="ABC_transporter-like_CS"/>
</dbReference>
<dbReference type="GO" id="GO:0140359">
    <property type="term" value="F:ABC-type transporter activity"/>
    <property type="evidence" value="ECO:0007669"/>
    <property type="project" value="InterPro"/>
</dbReference>
<dbReference type="Proteomes" id="UP000326453">
    <property type="component" value="Chromosome 1"/>
</dbReference>
<dbReference type="Proteomes" id="UP000509322">
    <property type="component" value="Chromosome 2"/>
</dbReference>
<dbReference type="GO" id="GO:0005524">
    <property type="term" value="F:ATP binding"/>
    <property type="evidence" value="ECO:0007669"/>
    <property type="project" value="UniProtKB-KW"/>
</dbReference>
<dbReference type="OrthoDB" id="5288404at2"/>
<dbReference type="InterPro" id="IPR039421">
    <property type="entry name" value="Type_1_exporter"/>
</dbReference>
<evidence type="ECO:0000313" key="15">
    <source>
        <dbReference type="Proteomes" id="UP000509322"/>
    </source>
</evidence>
<gene>
    <name evidence="10" type="primary">cydC</name>
    <name evidence="12" type="ORF">BDE18_1046</name>
    <name evidence="10" type="ORF">ESD82_16825</name>
    <name evidence="11" type="ORF">HYQ43_14055</name>
</gene>
<evidence type="ECO:0000259" key="9">
    <source>
        <dbReference type="PROSITE" id="PS50929"/>
    </source>
</evidence>
<dbReference type="GO" id="GO:0034775">
    <property type="term" value="P:glutathione transmembrane transport"/>
    <property type="evidence" value="ECO:0007669"/>
    <property type="project" value="InterPro"/>
</dbReference>
<dbReference type="InterPro" id="IPR014223">
    <property type="entry name" value="ABC_CydC/D"/>
</dbReference>
<evidence type="ECO:0000256" key="3">
    <source>
        <dbReference type="ARBA" id="ARBA00022741"/>
    </source>
</evidence>
<dbReference type="GO" id="GO:0034040">
    <property type="term" value="F:ATPase-coupled lipid transmembrane transporter activity"/>
    <property type="evidence" value="ECO:0007669"/>
    <property type="project" value="TreeGrafter"/>
</dbReference>
<feature type="transmembrane region" description="Helical" evidence="7">
    <location>
        <begin position="139"/>
        <end position="160"/>
    </location>
</feature>
<accession>A0A1I5NHE9</accession>
<dbReference type="GeneID" id="51372255"/>
<keyword evidence="3" id="KW-0547">Nucleotide-binding</keyword>
<reference evidence="10 14" key="2">
    <citation type="submission" date="2019-01" db="EMBL/GenBank/DDBJ databases">
        <title>Complete Genome Sequence and Annotation of the Paracoccus pantotrophus type strain DSM 2944.</title>
        <authorList>
            <person name="Bockwoldt J.A."/>
            <person name="Zimmermann M."/>
            <person name="Tiso T."/>
            <person name="Blank L.M."/>
        </authorList>
    </citation>
    <scope>NUCLEOTIDE SEQUENCE [LARGE SCALE GENOMIC DNA]</scope>
    <source>
        <strain evidence="10 14">DSM 2944</strain>
    </source>
</reference>
<feature type="transmembrane region" description="Helical" evidence="7">
    <location>
        <begin position="18"/>
        <end position="36"/>
    </location>
</feature>
<dbReference type="GO" id="GO:0005886">
    <property type="term" value="C:plasma membrane"/>
    <property type="evidence" value="ECO:0007669"/>
    <property type="project" value="UniProtKB-SubCell"/>
</dbReference>
<organism evidence="10 14">
    <name type="scientific">Paracoccus pantotrophus</name>
    <name type="common">Thiosphaera pantotropha</name>
    <dbReference type="NCBI Taxonomy" id="82367"/>
    <lineage>
        <taxon>Bacteria</taxon>
        <taxon>Pseudomonadati</taxon>
        <taxon>Pseudomonadota</taxon>
        <taxon>Alphaproteobacteria</taxon>
        <taxon>Rhodobacterales</taxon>
        <taxon>Paracoccaceae</taxon>
        <taxon>Paracoccus</taxon>
    </lineage>
</organism>
<keyword evidence="2 7" id="KW-0812">Transmembrane</keyword>
<reference evidence="12 13" key="1">
    <citation type="submission" date="2018-10" db="EMBL/GenBank/DDBJ databases">
        <title>Genomic Encyclopedia of Archaeal and Bacterial Type Strains, Phase II (KMG-II): from individual species to whole genera.</title>
        <authorList>
            <person name="Goeker M."/>
        </authorList>
    </citation>
    <scope>NUCLEOTIDE SEQUENCE [LARGE SCALE GENOMIC DNA]</scope>
    <source>
        <strain evidence="13">ATCC 35512 / DSM 2944 / CIP 106514 / LMD 82.5 / NBRC 102493 / NCCB 82005 / GB17</strain>
        <strain evidence="12">DSM 2944</strain>
    </source>
</reference>
<evidence type="ECO:0000313" key="13">
    <source>
        <dbReference type="Proteomes" id="UP000273626"/>
    </source>
</evidence>
<dbReference type="GO" id="GO:0045454">
    <property type="term" value="P:cell redox homeostasis"/>
    <property type="evidence" value="ECO:0007669"/>
    <property type="project" value="InterPro"/>
</dbReference>